<reference evidence="1 2" key="1">
    <citation type="submission" date="2018-07" db="EMBL/GenBank/DDBJ databases">
        <title>Comparative genomes isolates from brazilian mangrove.</title>
        <authorList>
            <person name="De Araujo J.E."/>
            <person name="Taketani R.G."/>
            <person name="Silva M.C.P."/>
            <person name="Lourenco M.V."/>
            <person name="Oliveira V.M."/>
            <person name="Andreote F.D."/>
        </authorList>
    </citation>
    <scope>NUCLEOTIDE SEQUENCE [LARGE SCALE GENOMIC DNA]</scope>
    <source>
        <strain evidence="1 2">HEX PRIS-MGV</strain>
    </source>
</reference>
<accession>A0A368KVL6</accession>
<evidence type="ECO:0000313" key="2">
    <source>
        <dbReference type="Proteomes" id="UP000253562"/>
    </source>
</evidence>
<organism evidence="1 2">
    <name type="scientific">Bremerella cremea</name>
    <dbReference type="NCBI Taxonomy" id="1031537"/>
    <lineage>
        <taxon>Bacteria</taxon>
        <taxon>Pseudomonadati</taxon>
        <taxon>Planctomycetota</taxon>
        <taxon>Planctomycetia</taxon>
        <taxon>Pirellulales</taxon>
        <taxon>Pirellulaceae</taxon>
        <taxon>Bremerella</taxon>
    </lineage>
</organism>
<dbReference type="OrthoDB" id="273540at2"/>
<name>A0A368KVL6_9BACT</name>
<dbReference type="Proteomes" id="UP000253562">
    <property type="component" value="Unassembled WGS sequence"/>
</dbReference>
<dbReference type="EMBL" id="QPEX01000010">
    <property type="protein sequence ID" value="RCS54346.1"/>
    <property type="molecule type" value="Genomic_DNA"/>
</dbReference>
<proteinExistence type="predicted"/>
<comment type="caution">
    <text evidence="1">The sequence shown here is derived from an EMBL/GenBank/DDBJ whole genome shotgun (WGS) entry which is preliminary data.</text>
</comment>
<evidence type="ECO:0000313" key="1">
    <source>
        <dbReference type="EMBL" id="RCS54346.1"/>
    </source>
</evidence>
<sequence>MSHTFRQSLDNHSAPNRKFETALNQGKVTATDLTVEKVGVSARQIDYRFSETKSPQEASDVADNLVRRVDYLLEPLAIIEHDPSGPQIQIRSQKPSSDGQTQRYYEMNVDRDGISIERYAASSGVREQDEIHLTRESFERLCHDLDEASTPTAKTKR</sequence>
<dbReference type="AlphaFoldDB" id="A0A368KVL6"/>
<gene>
    <name evidence="1" type="ORF">DTL42_04155</name>
</gene>
<dbReference type="RefSeq" id="WP_114367413.1">
    <property type="nucleotide sequence ID" value="NZ_QPEX01000010.1"/>
</dbReference>
<protein>
    <submittedName>
        <fullName evidence="1">Uncharacterized protein</fullName>
    </submittedName>
</protein>